<evidence type="ECO:0000313" key="1">
    <source>
        <dbReference type="EMBL" id="KAK2573883.1"/>
    </source>
</evidence>
<dbReference type="Proteomes" id="UP001249851">
    <property type="component" value="Unassembled WGS sequence"/>
</dbReference>
<reference evidence="1" key="2">
    <citation type="journal article" date="2023" name="Science">
        <title>Genomic signatures of disease resistance in endangered staghorn corals.</title>
        <authorList>
            <person name="Vollmer S.V."/>
            <person name="Selwyn J.D."/>
            <person name="Despard B.A."/>
            <person name="Roesel C.L."/>
        </authorList>
    </citation>
    <scope>NUCLEOTIDE SEQUENCE</scope>
    <source>
        <strain evidence="1">K2</strain>
    </source>
</reference>
<comment type="caution">
    <text evidence="1">The sequence shown here is derived from an EMBL/GenBank/DDBJ whole genome shotgun (WGS) entry which is preliminary data.</text>
</comment>
<gene>
    <name evidence="1" type="ORF">P5673_001590</name>
</gene>
<accession>A0AAD9R6A5</accession>
<dbReference type="AlphaFoldDB" id="A0AAD9R6A5"/>
<name>A0AAD9R6A5_ACRCE</name>
<dbReference type="EMBL" id="JARQWQ010000002">
    <property type="protein sequence ID" value="KAK2573883.1"/>
    <property type="molecule type" value="Genomic_DNA"/>
</dbReference>
<protein>
    <submittedName>
        <fullName evidence="1">Uncharacterized protein</fullName>
    </submittedName>
</protein>
<organism evidence="1 2">
    <name type="scientific">Acropora cervicornis</name>
    <name type="common">Staghorn coral</name>
    <dbReference type="NCBI Taxonomy" id="6130"/>
    <lineage>
        <taxon>Eukaryota</taxon>
        <taxon>Metazoa</taxon>
        <taxon>Cnidaria</taxon>
        <taxon>Anthozoa</taxon>
        <taxon>Hexacorallia</taxon>
        <taxon>Scleractinia</taxon>
        <taxon>Astrocoeniina</taxon>
        <taxon>Acroporidae</taxon>
        <taxon>Acropora</taxon>
    </lineage>
</organism>
<keyword evidence="2" id="KW-1185">Reference proteome</keyword>
<sequence length="126" mass="14363">MHGDIKWYNLEIIILTHISNYFFFTWKAKKVAKSQSQIVKRPSKAHGYKISNKLIIVFLRVVDEEAAVEVVVVEEVSVAVVEDEVVAEEDQEEAVEVVEEEVEVGVDVVVSKEDQRCLLSLTDMKK</sequence>
<evidence type="ECO:0000313" key="2">
    <source>
        <dbReference type="Proteomes" id="UP001249851"/>
    </source>
</evidence>
<reference evidence="1" key="1">
    <citation type="journal article" date="2023" name="G3 (Bethesda)">
        <title>Whole genome assembly and annotation of the endangered Caribbean coral Acropora cervicornis.</title>
        <authorList>
            <person name="Selwyn J.D."/>
            <person name="Vollmer S.V."/>
        </authorList>
    </citation>
    <scope>NUCLEOTIDE SEQUENCE</scope>
    <source>
        <strain evidence="1">K2</strain>
    </source>
</reference>
<proteinExistence type="predicted"/>